<reference evidence="2 3" key="1">
    <citation type="submission" date="2020-02" db="EMBL/GenBank/DDBJ databases">
        <title>Draft genome sequence of two Spirosoma agri KCTC 52727 and Spirosoma terrae KCTC 52035.</title>
        <authorList>
            <person name="Rojas J."/>
            <person name="Ambika Manirajan B."/>
            <person name="Suarez C."/>
            <person name="Ratering S."/>
            <person name="Schnell S."/>
        </authorList>
    </citation>
    <scope>NUCLEOTIDE SEQUENCE [LARGE SCALE GENOMIC DNA]</scope>
    <source>
        <strain evidence="2 3">KCTC 52035</strain>
    </source>
</reference>
<dbReference type="PANTHER" id="PTHR43233:SF1">
    <property type="entry name" value="FAMILY N-ACETYLTRANSFERASE, PUTATIVE (AFU_ORTHOLOGUE AFUA_6G03350)-RELATED"/>
    <property type="match status" value="1"/>
</dbReference>
<name>A0A6L9LFR3_9BACT</name>
<keyword evidence="3" id="KW-1185">Reference proteome</keyword>
<dbReference type="RefSeq" id="WP_163954616.1">
    <property type="nucleotide sequence ID" value="NZ_JAAFZH010000017.1"/>
</dbReference>
<comment type="caution">
    <text evidence="2">The sequence shown here is derived from an EMBL/GenBank/DDBJ whole genome shotgun (WGS) entry which is preliminary data.</text>
</comment>
<dbReference type="Gene3D" id="3.40.630.30">
    <property type="match status" value="1"/>
</dbReference>
<feature type="domain" description="N-acetyltransferase" evidence="1">
    <location>
        <begin position="5"/>
        <end position="141"/>
    </location>
</feature>
<evidence type="ECO:0000313" key="3">
    <source>
        <dbReference type="Proteomes" id="UP000474175"/>
    </source>
</evidence>
<dbReference type="InterPro" id="IPR000182">
    <property type="entry name" value="GNAT_dom"/>
</dbReference>
<accession>A0A6L9LFR3</accession>
<dbReference type="InterPro" id="IPR053144">
    <property type="entry name" value="Acetyltransferase_Butenolide"/>
</dbReference>
<keyword evidence="2" id="KW-0808">Transferase</keyword>
<evidence type="ECO:0000259" key="1">
    <source>
        <dbReference type="PROSITE" id="PS51186"/>
    </source>
</evidence>
<dbReference type="Pfam" id="PF00583">
    <property type="entry name" value="Acetyltransf_1"/>
    <property type="match status" value="1"/>
</dbReference>
<dbReference type="GO" id="GO:0016747">
    <property type="term" value="F:acyltransferase activity, transferring groups other than amino-acyl groups"/>
    <property type="evidence" value="ECO:0007669"/>
    <property type="project" value="InterPro"/>
</dbReference>
<proteinExistence type="predicted"/>
<protein>
    <submittedName>
        <fullName evidence="2">GNAT family N-acetyltransferase</fullName>
    </submittedName>
</protein>
<sequence>MTSNYTISADKTKLNVPVIHRFLSQDAYWCQNIPVEIVQRSIDNSLCFGVYSNNDQQVGFARVVTDHATFGYLADVFILPEHRGKGLSKQLVAFIMDYPSLQGLRRIMLVTKDAHGLYTQFGFKPIEEPENTMAIKKFTHY</sequence>
<dbReference type="Proteomes" id="UP000474175">
    <property type="component" value="Unassembled WGS sequence"/>
</dbReference>
<dbReference type="CDD" id="cd04301">
    <property type="entry name" value="NAT_SF"/>
    <property type="match status" value="1"/>
</dbReference>
<dbReference type="SUPFAM" id="SSF55729">
    <property type="entry name" value="Acyl-CoA N-acyltransferases (Nat)"/>
    <property type="match status" value="1"/>
</dbReference>
<dbReference type="AlphaFoldDB" id="A0A6L9LFR3"/>
<organism evidence="2 3">
    <name type="scientific">Spirosoma terrae</name>
    <dbReference type="NCBI Taxonomy" id="1968276"/>
    <lineage>
        <taxon>Bacteria</taxon>
        <taxon>Pseudomonadati</taxon>
        <taxon>Bacteroidota</taxon>
        <taxon>Cytophagia</taxon>
        <taxon>Cytophagales</taxon>
        <taxon>Cytophagaceae</taxon>
        <taxon>Spirosoma</taxon>
    </lineage>
</organism>
<evidence type="ECO:0000313" key="2">
    <source>
        <dbReference type="EMBL" id="NDU98487.1"/>
    </source>
</evidence>
<dbReference type="PROSITE" id="PS51186">
    <property type="entry name" value="GNAT"/>
    <property type="match status" value="1"/>
</dbReference>
<dbReference type="PANTHER" id="PTHR43233">
    <property type="entry name" value="FAMILY N-ACETYLTRANSFERASE, PUTATIVE (AFU_ORTHOLOGUE AFUA_6G03350)-RELATED"/>
    <property type="match status" value="1"/>
</dbReference>
<gene>
    <name evidence="2" type="ORF">GK108_26615</name>
</gene>
<dbReference type="EMBL" id="JAAFZH010000017">
    <property type="protein sequence ID" value="NDU98487.1"/>
    <property type="molecule type" value="Genomic_DNA"/>
</dbReference>
<dbReference type="InterPro" id="IPR016181">
    <property type="entry name" value="Acyl_CoA_acyltransferase"/>
</dbReference>